<accession>A0A4P7KUP9</accession>
<proteinExistence type="predicted"/>
<name>A0A4P7KUP9_9GAMM</name>
<reference evidence="2 3" key="1">
    <citation type="submission" date="2019-03" db="EMBL/GenBank/DDBJ databases">
        <title>Long-read sequencing reveals hyperdense prophage content in a complex bacterial symbiont genome.</title>
        <authorList>
            <person name="Frost C.L."/>
            <person name="Siozios S."/>
            <person name="Nadal-Jimenez P."/>
            <person name="Brockhurst M.A."/>
            <person name="King K.C."/>
            <person name="Darby A.C."/>
            <person name="Hurst G.D.D."/>
        </authorList>
    </citation>
    <scope>NUCLEOTIDE SEQUENCE [LARGE SCALE GENOMIC DNA]</scope>
    <source>
        <strain evidence="2 3">FIN</strain>
    </source>
</reference>
<dbReference type="InterPro" id="IPR036388">
    <property type="entry name" value="WH-like_DNA-bd_sf"/>
</dbReference>
<dbReference type="InterPro" id="IPR004968">
    <property type="entry name" value="DNA_primase/NTPase_C"/>
</dbReference>
<dbReference type="AlphaFoldDB" id="A0A4P7KUP9"/>
<dbReference type="Proteomes" id="UP000295134">
    <property type="component" value="Chromosome"/>
</dbReference>
<gene>
    <name evidence="2" type="ORF">ArsFIN_22690</name>
</gene>
<evidence type="ECO:0000313" key="2">
    <source>
        <dbReference type="EMBL" id="QBY43701.1"/>
    </source>
</evidence>
<dbReference type="KEGG" id="ans:ArsFIN_22690"/>
<evidence type="ECO:0000259" key="1">
    <source>
        <dbReference type="Pfam" id="PF03288"/>
    </source>
</evidence>
<evidence type="ECO:0000313" key="3">
    <source>
        <dbReference type="Proteomes" id="UP000295134"/>
    </source>
</evidence>
<organism evidence="2 3">
    <name type="scientific">Arsenophonus nasoniae</name>
    <name type="common">son-killer infecting Nasonia vitripennis</name>
    <dbReference type="NCBI Taxonomy" id="638"/>
    <lineage>
        <taxon>Bacteria</taxon>
        <taxon>Pseudomonadati</taxon>
        <taxon>Pseudomonadota</taxon>
        <taxon>Gammaproteobacteria</taxon>
        <taxon>Enterobacterales</taxon>
        <taxon>Morganellaceae</taxon>
        <taxon>Arsenophonus</taxon>
    </lineage>
</organism>
<dbReference type="SUPFAM" id="SSF46785">
    <property type="entry name" value="Winged helix' DNA-binding domain"/>
    <property type="match status" value="1"/>
</dbReference>
<dbReference type="Pfam" id="PF03288">
    <property type="entry name" value="Pox_D5"/>
    <property type="match status" value="1"/>
</dbReference>
<dbReference type="EMBL" id="CP038613">
    <property type="protein sequence ID" value="QBY43701.1"/>
    <property type="molecule type" value="Genomic_DNA"/>
</dbReference>
<dbReference type="InterPro" id="IPR036390">
    <property type="entry name" value="WH_DNA-bd_sf"/>
</dbReference>
<sequence length="82" mass="9449">MMMGNANIYPPVPRKYLYHAYTAYMQGNGNKNALSLTAFGRSINNALKELGKRYIRERTKHGYRTNLELNEVEAEDWLPSVP</sequence>
<feature type="domain" description="DNA primase/nucleoside triphosphatase C-terminal" evidence="1">
    <location>
        <begin position="11"/>
        <end position="79"/>
    </location>
</feature>
<dbReference type="Gene3D" id="1.10.10.10">
    <property type="entry name" value="Winged helix-like DNA-binding domain superfamily/Winged helix DNA-binding domain"/>
    <property type="match status" value="1"/>
</dbReference>
<protein>
    <submittedName>
        <fullName evidence="2">Poxvirus D5 protein-like protein</fullName>
    </submittedName>
</protein>